<dbReference type="SUPFAM" id="SSF56672">
    <property type="entry name" value="DNA/RNA polymerases"/>
    <property type="match status" value="1"/>
</dbReference>
<dbReference type="STRING" id="1754190.A0A1Y2BWW9"/>
<keyword evidence="1" id="KW-0812">Transmembrane</keyword>
<dbReference type="AlphaFoldDB" id="A0A1Y2BWW9"/>
<dbReference type="OrthoDB" id="2446696at2759"/>
<protein>
    <submittedName>
        <fullName evidence="3">DNA/RNA polymerase</fullName>
    </submittedName>
</protein>
<dbReference type="InterPro" id="IPR000477">
    <property type="entry name" value="RT_dom"/>
</dbReference>
<evidence type="ECO:0000313" key="3">
    <source>
        <dbReference type="EMBL" id="ORY39243.1"/>
    </source>
</evidence>
<dbReference type="InterPro" id="IPR043502">
    <property type="entry name" value="DNA/RNA_pol_sf"/>
</dbReference>
<dbReference type="InterPro" id="IPR043128">
    <property type="entry name" value="Rev_trsase/Diguanyl_cyclase"/>
</dbReference>
<proteinExistence type="predicted"/>
<gene>
    <name evidence="3" type="ORF">LY90DRAFT_419550</name>
</gene>
<feature type="domain" description="Reverse transcriptase" evidence="2">
    <location>
        <begin position="15"/>
        <end position="86"/>
    </location>
</feature>
<evidence type="ECO:0000259" key="2">
    <source>
        <dbReference type="Pfam" id="PF00078"/>
    </source>
</evidence>
<comment type="caution">
    <text evidence="3">The sequence shown here is derived from an EMBL/GenBank/DDBJ whole genome shotgun (WGS) entry which is preliminary data.</text>
</comment>
<dbReference type="Pfam" id="PF00078">
    <property type="entry name" value="RVT_1"/>
    <property type="match status" value="1"/>
</dbReference>
<keyword evidence="1" id="KW-1133">Transmembrane helix</keyword>
<reference evidence="3 4" key="1">
    <citation type="submission" date="2016-08" db="EMBL/GenBank/DDBJ databases">
        <title>A Parts List for Fungal Cellulosomes Revealed by Comparative Genomics.</title>
        <authorList>
            <consortium name="DOE Joint Genome Institute"/>
            <person name="Haitjema C.H."/>
            <person name="Gilmore S.P."/>
            <person name="Henske J.K."/>
            <person name="Solomon K.V."/>
            <person name="De Groot R."/>
            <person name="Kuo A."/>
            <person name="Mondo S.J."/>
            <person name="Salamov A.A."/>
            <person name="Labutti K."/>
            <person name="Zhao Z."/>
            <person name="Chiniquy J."/>
            <person name="Barry K."/>
            <person name="Brewer H.M."/>
            <person name="Purvine S.O."/>
            <person name="Wright A.T."/>
            <person name="Boxma B."/>
            <person name="Van Alen T."/>
            <person name="Hackstein J.H."/>
            <person name="Baker S.E."/>
            <person name="Grigoriev I.V."/>
            <person name="O'Malley M.A."/>
        </authorList>
    </citation>
    <scope>NUCLEOTIDE SEQUENCE [LARGE SCALE GENOMIC DNA]</scope>
    <source>
        <strain evidence="3 4">G1</strain>
    </source>
</reference>
<feature type="transmembrane region" description="Helical" evidence="1">
    <location>
        <begin position="6"/>
        <end position="24"/>
    </location>
</feature>
<accession>A0A1Y2BWW9</accession>
<keyword evidence="4" id="KW-1185">Reference proteome</keyword>
<name>A0A1Y2BWW9_9FUNG</name>
<dbReference type="EMBL" id="MCOG01000133">
    <property type="protein sequence ID" value="ORY39243.1"/>
    <property type="molecule type" value="Genomic_DNA"/>
</dbReference>
<dbReference type="Proteomes" id="UP000193920">
    <property type="component" value="Unassembled WGS sequence"/>
</dbReference>
<evidence type="ECO:0000313" key="4">
    <source>
        <dbReference type="Proteomes" id="UP000193920"/>
    </source>
</evidence>
<organism evidence="3 4">
    <name type="scientific">Neocallimastix californiae</name>
    <dbReference type="NCBI Taxonomy" id="1754190"/>
    <lineage>
        <taxon>Eukaryota</taxon>
        <taxon>Fungi</taxon>
        <taxon>Fungi incertae sedis</taxon>
        <taxon>Chytridiomycota</taxon>
        <taxon>Chytridiomycota incertae sedis</taxon>
        <taxon>Neocallimastigomycetes</taxon>
        <taxon>Neocallimastigales</taxon>
        <taxon>Neocallimastigaceae</taxon>
        <taxon>Neocallimastix</taxon>
    </lineage>
</organism>
<keyword evidence="1" id="KW-0472">Membrane</keyword>
<evidence type="ECO:0000256" key="1">
    <source>
        <dbReference type="SAM" id="Phobius"/>
    </source>
</evidence>
<dbReference type="Gene3D" id="3.30.70.270">
    <property type="match status" value="1"/>
</dbReference>
<sequence length="113" mass="13249">MKSTSLWLIYCTFSIFQGILNLLLEEKLNKGIDVYLDDIHIYGETKEECLNNCAFTLAKFQEQNLFYKLEKCIFFPKKFEYLGFEISYSSIKPISNKIEKPKPCNKLSESPIK</sequence>